<protein>
    <submittedName>
        <fullName evidence="5">Riboflavin deaminase</fullName>
    </submittedName>
</protein>
<evidence type="ECO:0000256" key="2">
    <source>
        <dbReference type="ARBA" id="ARBA00022857"/>
    </source>
</evidence>
<evidence type="ECO:0000313" key="5">
    <source>
        <dbReference type="EMBL" id="KXG87518.1"/>
    </source>
</evidence>
<dbReference type="STRING" id="2052828.ATO67_19665"/>
<dbReference type="Gene3D" id="3.40.430.10">
    <property type="entry name" value="Dihydrofolate Reductase, subunit A"/>
    <property type="match status" value="1"/>
</dbReference>
<dbReference type="InterPro" id="IPR024072">
    <property type="entry name" value="DHFR-like_dom_sf"/>
</dbReference>
<organism evidence="5 6">
    <name type="scientific">Agrobacterium bohemicum</name>
    <dbReference type="NCBI Taxonomy" id="2052828"/>
    <lineage>
        <taxon>Bacteria</taxon>
        <taxon>Pseudomonadati</taxon>
        <taxon>Pseudomonadota</taxon>
        <taxon>Alphaproteobacteria</taxon>
        <taxon>Hyphomicrobiales</taxon>
        <taxon>Rhizobiaceae</taxon>
        <taxon>Rhizobium/Agrobacterium group</taxon>
        <taxon>Agrobacterium</taxon>
    </lineage>
</organism>
<dbReference type="InterPro" id="IPR050765">
    <property type="entry name" value="Riboflavin_Biosynth_HTPR"/>
</dbReference>
<dbReference type="PANTHER" id="PTHR38011:SF7">
    <property type="entry name" value="2,5-DIAMINO-6-RIBOSYLAMINO-4(3H)-PYRIMIDINONE 5'-PHOSPHATE REDUCTASE"/>
    <property type="match status" value="1"/>
</dbReference>
<dbReference type="SUPFAM" id="SSF53597">
    <property type="entry name" value="Dihydrofolate reductase-like"/>
    <property type="match status" value="1"/>
</dbReference>
<name>A0A135P837_9HYPH</name>
<keyword evidence="2" id="KW-0521">NADP</keyword>
<dbReference type="GO" id="GO:0009231">
    <property type="term" value="P:riboflavin biosynthetic process"/>
    <property type="evidence" value="ECO:0007669"/>
    <property type="project" value="InterPro"/>
</dbReference>
<evidence type="ECO:0000256" key="3">
    <source>
        <dbReference type="ARBA" id="ARBA00023002"/>
    </source>
</evidence>
<feature type="domain" description="Bacterial bifunctional deaminase-reductase C-terminal" evidence="4">
    <location>
        <begin position="46"/>
        <end position="244"/>
    </location>
</feature>
<dbReference type="Pfam" id="PF01872">
    <property type="entry name" value="RibD_C"/>
    <property type="match status" value="1"/>
</dbReference>
<keyword evidence="6" id="KW-1185">Reference proteome</keyword>
<evidence type="ECO:0000313" key="6">
    <source>
        <dbReference type="Proteomes" id="UP000070498"/>
    </source>
</evidence>
<reference evidence="5 6" key="1">
    <citation type="submission" date="2015-11" db="EMBL/GenBank/DDBJ databases">
        <title>Draft genome sequence of Agrobacterium sp. R89-1.</title>
        <authorList>
            <person name="Zahradnik J."/>
            <person name="Kyslikova E."/>
            <person name="Palyzova A."/>
            <person name="Kyslik P."/>
        </authorList>
    </citation>
    <scope>NUCLEOTIDE SEQUENCE [LARGE SCALE GENOMIC DNA]</scope>
    <source>
        <strain evidence="5 6">R89-1</strain>
    </source>
</reference>
<gene>
    <name evidence="5" type="ORF">ATO67_19665</name>
</gene>
<dbReference type="AlphaFoldDB" id="A0A135P837"/>
<dbReference type="InterPro" id="IPR002734">
    <property type="entry name" value="RibDG_C"/>
</dbReference>
<dbReference type="EMBL" id="LNUW01000005">
    <property type="protein sequence ID" value="KXG87518.1"/>
    <property type="molecule type" value="Genomic_DNA"/>
</dbReference>
<keyword evidence="3" id="KW-0560">Oxidoreductase</keyword>
<evidence type="ECO:0000256" key="1">
    <source>
        <dbReference type="ARBA" id="ARBA00005104"/>
    </source>
</evidence>
<sequence length="277" mass="29413">MRNLNITDGLWRRLLSIRDGNDVLSRKDADAALALYGPIASAKDGFVLAQVGQSLDGRVATPSGDARDISGPDGLAHLHRCRALVDAVIVGIGTIQNDNPRLSVREVSGPSPTRVIIDCRGELTGNEGLFHDGGAPVIIIQGHDAAQTSRDFDVVKLRRGPAGLDPSHILDALTQRGLKRVLVEGGARTIARFIDANLVDRLHVAIAPLIIGSGPCGISLPPIAELCNAHRPMAEVYALGSDVLFDCRLKTRATSSARESQDIRMSDGADAVLYANV</sequence>
<comment type="caution">
    <text evidence="5">The sequence shown here is derived from an EMBL/GenBank/DDBJ whole genome shotgun (WGS) entry which is preliminary data.</text>
</comment>
<evidence type="ECO:0000259" key="4">
    <source>
        <dbReference type="Pfam" id="PF01872"/>
    </source>
</evidence>
<comment type="pathway">
    <text evidence="1">Cofactor biosynthesis; riboflavin biosynthesis.</text>
</comment>
<dbReference type="Proteomes" id="UP000070498">
    <property type="component" value="Unassembled WGS sequence"/>
</dbReference>
<dbReference type="GO" id="GO:0008703">
    <property type="term" value="F:5-amino-6-(5-phosphoribosylamino)uracil reductase activity"/>
    <property type="evidence" value="ECO:0007669"/>
    <property type="project" value="InterPro"/>
</dbReference>
<accession>A0A135P837</accession>
<dbReference type="PANTHER" id="PTHR38011">
    <property type="entry name" value="DIHYDROFOLATE REDUCTASE FAMILY PROTEIN (AFU_ORTHOLOGUE AFUA_8G06820)"/>
    <property type="match status" value="1"/>
</dbReference>
<proteinExistence type="predicted"/>
<dbReference type="RefSeq" id="WP_067653113.1">
    <property type="nucleotide sequence ID" value="NZ_KQ961035.1"/>
</dbReference>